<dbReference type="EMBL" id="JARKHS020019918">
    <property type="protein sequence ID" value="KAK8771309.1"/>
    <property type="molecule type" value="Genomic_DNA"/>
</dbReference>
<evidence type="ECO:0000256" key="1">
    <source>
        <dbReference type="SAM" id="Coils"/>
    </source>
</evidence>
<dbReference type="PANTHER" id="PTHR18864">
    <property type="entry name" value="KINECTIN"/>
    <property type="match status" value="1"/>
</dbReference>
<dbReference type="AlphaFoldDB" id="A0AAQ4E990"/>
<dbReference type="PANTHER" id="PTHR18864:SF1">
    <property type="entry name" value="KINECTIN"/>
    <property type="match status" value="1"/>
</dbReference>
<evidence type="ECO:0000313" key="2">
    <source>
        <dbReference type="EMBL" id="KAK8771309.1"/>
    </source>
</evidence>
<dbReference type="GO" id="GO:0019894">
    <property type="term" value="F:kinesin binding"/>
    <property type="evidence" value="ECO:0007669"/>
    <property type="project" value="InterPro"/>
</dbReference>
<dbReference type="GO" id="GO:0007018">
    <property type="term" value="P:microtubule-based movement"/>
    <property type="evidence" value="ECO:0007669"/>
    <property type="project" value="InterPro"/>
</dbReference>
<dbReference type="InterPro" id="IPR024854">
    <property type="entry name" value="Kinectin"/>
</dbReference>
<dbReference type="Proteomes" id="UP001321473">
    <property type="component" value="Unassembled WGS sequence"/>
</dbReference>
<gene>
    <name evidence="2" type="ORF">V5799_025448</name>
</gene>
<feature type="coiled-coil region" evidence="1">
    <location>
        <begin position="57"/>
        <end position="127"/>
    </location>
</feature>
<sequence>MDGGLSHSDWLGCFEQKLHQWLKEQQQTNGSSAADVERLTQTNVRLDKEVVHYKKVLSQTEEILQSLQRSVEQEEKKWRSREENHQKERLLWQEERAQAQKRPTERERQLEGRCAALELDLRQLQGLQETTSEVCGMQFAFSCIERTLPGIVNEVVGASAAAAPLWATNHHLLTHPCIGAAFSLATLTAQLWFLQPAVHFLPRFSAGGFQGHKISSDTAVALQVLSTRQDNPRSSRVTEWISVRALQLAFATHRNYRSMVSRKGAFFCAASVLDPLSSPVTKTDG</sequence>
<comment type="caution">
    <text evidence="2">The sequence shown here is derived from an EMBL/GenBank/DDBJ whole genome shotgun (WGS) entry which is preliminary data.</text>
</comment>
<reference evidence="2 3" key="1">
    <citation type="journal article" date="2023" name="Arcadia Sci">
        <title>De novo assembly of a long-read Amblyomma americanum tick genome.</title>
        <authorList>
            <person name="Chou S."/>
            <person name="Poskanzer K.E."/>
            <person name="Rollins M."/>
            <person name="Thuy-Boun P.S."/>
        </authorList>
    </citation>
    <scope>NUCLEOTIDE SEQUENCE [LARGE SCALE GENOMIC DNA]</scope>
    <source>
        <strain evidence="2">F_SG_1</strain>
        <tissue evidence="2">Salivary glands</tissue>
    </source>
</reference>
<keyword evidence="3" id="KW-1185">Reference proteome</keyword>
<keyword evidence="1" id="KW-0175">Coiled coil</keyword>
<evidence type="ECO:0000313" key="3">
    <source>
        <dbReference type="Proteomes" id="UP001321473"/>
    </source>
</evidence>
<accession>A0AAQ4E990</accession>
<proteinExistence type="predicted"/>
<organism evidence="2 3">
    <name type="scientific">Amblyomma americanum</name>
    <name type="common">Lone star tick</name>
    <dbReference type="NCBI Taxonomy" id="6943"/>
    <lineage>
        <taxon>Eukaryota</taxon>
        <taxon>Metazoa</taxon>
        <taxon>Ecdysozoa</taxon>
        <taxon>Arthropoda</taxon>
        <taxon>Chelicerata</taxon>
        <taxon>Arachnida</taxon>
        <taxon>Acari</taxon>
        <taxon>Parasitiformes</taxon>
        <taxon>Ixodida</taxon>
        <taxon>Ixodoidea</taxon>
        <taxon>Ixodidae</taxon>
        <taxon>Amblyomminae</taxon>
        <taxon>Amblyomma</taxon>
    </lineage>
</organism>
<name>A0AAQ4E990_AMBAM</name>
<protein>
    <submittedName>
        <fullName evidence="2">Uncharacterized protein</fullName>
    </submittedName>
</protein>